<accession>A0A2K3K452</accession>
<dbReference type="AlphaFoldDB" id="A0A2K3K452"/>
<evidence type="ECO:0000313" key="1">
    <source>
        <dbReference type="EMBL" id="PNX61042.1"/>
    </source>
</evidence>
<proteinExistence type="predicted"/>
<evidence type="ECO:0000313" key="2">
    <source>
        <dbReference type="Proteomes" id="UP000236291"/>
    </source>
</evidence>
<dbReference type="Proteomes" id="UP000236291">
    <property type="component" value="Unassembled WGS sequence"/>
</dbReference>
<sequence>MTGESALSSQAKRILLLRHRRTWLPPHLLPKSKRSRIFPKLPVVSPKIRAWLLTQLPNDDAAAAASLSWSSFDPLEFIERGVTMVDDMTRFTNTSTEDLRKKALEY</sequence>
<feature type="non-terminal residue" evidence="1">
    <location>
        <position position="106"/>
    </location>
</feature>
<comment type="caution">
    <text evidence="1">The sequence shown here is derived from an EMBL/GenBank/DDBJ whole genome shotgun (WGS) entry which is preliminary data.</text>
</comment>
<gene>
    <name evidence="1" type="ORF">L195_g060472</name>
</gene>
<reference evidence="1 2" key="1">
    <citation type="journal article" date="2014" name="Am. J. Bot.">
        <title>Genome assembly and annotation for red clover (Trifolium pratense; Fabaceae).</title>
        <authorList>
            <person name="Istvanek J."/>
            <person name="Jaros M."/>
            <person name="Krenek A."/>
            <person name="Repkova J."/>
        </authorList>
    </citation>
    <scope>NUCLEOTIDE SEQUENCE [LARGE SCALE GENOMIC DNA]</scope>
    <source>
        <strain evidence="2">cv. Tatra</strain>
        <tissue evidence="1">Young leaves</tissue>
    </source>
</reference>
<protein>
    <submittedName>
        <fullName evidence="1">Uncharacterized protein</fullName>
    </submittedName>
</protein>
<reference evidence="1 2" key="2">
    <citation type="journal article" date="2017" name="Front. Plant Sci.">
        <title>Gene Classification and Mining of Molecular Markers Useful in Red Clover (Trifolium pratense) Breeding.</title>
        <authorList>
            <person name="Istvanek J."/>
            <person name="Dluhosova J."/>
            <person name="Dluhos P."/>
            <person name="Patkova L."/>
            <person name="Nedelnik J."/>
            <person name="Repkova J."/>
        </authorList>
    </citation>
    <scope>NUCLEOTIDE SEQUENCE [LARGE SCALE GENOMIC DNA]</scope>
    <source>
        <strain evidence="2">cv. Tatra</strain>
        <tissue evidence="1">Young leaves</tissue>
    </source>
</reference>
<name>A0A2K3K452_TRIPR</name>
<dbReference type="EMBL" id="ASHM01139739">
    <property type="protein sequence ID" value="PNX61042.1"/>
    <property type="molecule type" value="Genomic_DNA"/>
</dbReference>
<organism evidence="1 2">
    <name type="scientific">Trifolium pratense</name>
    <name type="common">Red clover</name>
    <dbReference type="NCBI Taxonomy" id="57577"/>
    <lineage>
        <taxon>Eukaryota</taxon>
        <taxon>Viridiplantae</taxon>
        <taxon>Streptophyta</taxon>
        <taxon>Embryophyta</taxon>
        <taxon>Tracheophyta</taxon>
        <taxon>Spermatophyta</taxon>
        <taxon>Magnoliopsida</taxon>
        <taxon>eudicotyledons</taxon>
        <taxon>Gunneridae</taxon>
        <taxon>Pentapetalae</taxon>
        <taxon>rosids</taxon>
        <taxon>fabids</taxon>
        <taxon>Fabales</taxon>
        <taxon>Fabaceae</taxon>
        <taxon>Papilionoideae</taxon>
        <taxon>50 kb inversion clade</taxon>
        <taxon>NPAAA clade</taxon>
        <taxon>Hologalegina</taxon>
        <taxon>IRL clade</taxon>
        <taxon>Trifolieae</taxon>
        <taxon>Trifolium</taxon>
    </lineage>
</organism>